<evidence type="ECO:0000256" key="5">
    <source>
        <dbReference type="ARBA" id="ARBA00022882"/>
    </source>
</evidence>
<dbReference type="GO" id="GO:0034220">
    <property type="term" value="P:monoatomic ion transmembrane transport"/>
    <property type="evidence" value="ECO:0007669"/>
    <property type="project" value="UniProtKB-KW"/>
</dbReference>
<keyword evidence="2" id="KW-0813">Transport</keyword>
<sequence length="314" mass="35728">MELNTRKVNPEDDLGFGTQPVIKNQPVINKDGSINVKRTGISVFNRQNSYQTLITMSWTKFWLVVLSGYMIANITFACIYVALGSDSLDGKSGTTLFDHFMDAFFFSAQTISTVGYGHISPQGMAANCVAAMESMMGLLAFALATGLLYGRFSKPTAKIKYSENILISPYKRNKTGLMFRLANLRRNILIDLHMEVLFSYNEEVNGKIERKFFPLQLERKAVSILSISWTVVHPIDDDSPIKHFTPEDFEKSEVVFSVLLKLFDDTFSQTIHSRTTYTYKDMVWGAKFKPTFDRDEDGRVVLHLDKINDFERVD</sequence>
<keyword evidence="8" id="KW-0406">Ion transport</keyword>
<dbReference type="Pfam" id="PF07885">
    <property type="entry name" value="Ion_trans_2"/>
    <property type="match status" value="1"/>
</dbReference>
<evidence type="ECO:0000256" key="11">
    <source>
        <dbReference type="SAM" id="Phobius"/>
    </source>
</evidence>
<evidence type="ECO:0000259" key="13">
    <source>
        <dbReference type="Pfam" id="PF17655"/>
    </source>
</evidence>
<evidence type="ECO:0000256" key="6">
    <source>
        <dbReference type="ARBA" id="ARBA00022958"/>
    </source>
</evidence>
<organism evidence="14 15">
    <name type="scientific">Mucilaginibacter pocheonensis</name>
    <dbReference type="NCBI Taxonomy" id="398050"/>
    <lineage>
        <taxon>Bacteria</taxon>
        <taxon>Pseudomonadati</taxon>
        <taxon>Bacteroidota</taxon>
        <taxon>Sphingobacteriia</taxon>
        <taxon>Sphingobacteriales</taxon>
        <taxon>Sphingobacteriaceae</taxon>
        <taxon>Mucilaginibacter</taxon>
    </lineage>
</organism>
<dbReference type="Gene3D" id="1.10.287.70">
    <property type="match status" value="1"/>
</dbReference>
<keyword evidence="9 11" id="KW-0472">Membrane</keyword>
<dbReference type="PANTHER" id="PTHR11767">
    <property type="entry name" value="INWARD RECTIFIER POTASSIUM CHANNEL"/>
    <property type="match status" value="1"/>
</dbReference>
<dbReference type="Proteomes" id="UP001247620">
    <property type="component" value="Unassembled WGS sequence"/>
</dbReference>
<keyword evidence="4 11" id="KW-0812">Transmembrane</keyword>
<gene>
    <name evidence="14" type="ORF">J2W55_004732</name>
</gene>
<evidence type="ECO:0000256" key="4">
    <source>
        <dbReference type="ARBA" id="ARBA00022692"/>
    </source>
</evidence>
<proteinExistence type="predicted"/>
<dbReference type="Gene3D" id="2.60.40.1400">
    <property type="entry name" value="G protein-activated inward rectifier potassium channel 1"/>
    <property type="match status" value="1"/>
</dbReference>
<feature type="transmembrane region" description="Helical" evidence="11">
    <location>
        <begin position="61"/>
        <end position="83"/>
    </location>
</feature>
<name>A0ABU1THI2_9SPHI</name>
<evidence type="ECO:0000313" key="14">
    <source>
        <dbReference type="EMBL" id="MDR6944872.1"/>
    </source>
</evidence>
<dbReference type="InterPro" id="IPR041647">
    <property type="entry name" value="IRK_C"/>
</dbReference>
<accession>A0ABU1THI2</accession>
<feature type="domain" description="Inward rectifier potassium channel C-terminal" evidence="13">
    <location>
        <begin position="159"/>
        <end position="313"/>
    </location>
</feature>
<evidence type="ECO:0000256" key="2">
    <source>
        <dbReference type="ARBA" id="ARBA00022448"/>
    </source>
</evidence>
<reference evidence="14 15" key="1">
    <citation type="submission" date="2023-07" db="EMBL/GenBank/DDBJ databases">
        <title>Sorghum-associated microbial communities from plants grown in Nebraska, USA.</title>
        <authorList>
            <person name="Schachtman D."/>
        </authorList>
    </citation>
    <scope>NUCLEOTIDE SEQUENCE [LARGE SCALE GENOMIC DNA]</scope>
    <source>
        <strain evidence="14 15">3262</strain>
    </source>
</reference>
<dbReference type="InterPro" id="IPR016449">
    <property type="entry name" value="K_chnl_inward-rec_Kir"/>
</dbReference>
<dbReference type="InterPro" id="IPR013099">
    <property type="entry name" value="K_chnl_dom"/>
</dbReference>
<keyword evidence="7 11" id="KW-1133">Transmembrane helix</keyword>
<feature type="domain" description="Potassium channel" evidence="12">
    <location>
        <begin position="83"/>
        <end position="148"/>
    </location>
</feature>
<evidence type="ECO:0000256" key="3">
    <source>
        <dbReference type="ARBA" id="ARBA00022538"/>
    </source>
</evidence>
<dbReference type="EMBL" id="JAVDUU010000004">
    <property type="protein sequence ID" value="MDR6944872.1"/>
    <property type="molecule type" value="Genomic_DNA"/>
</dbReference>
<comment type="subcellular location">
    <subcellularLocation>
        <location evidence="1">Membrane</location>
        <topology evidence="1">Multi-pass membrane protein</topology>
    </subcellularLocation>
</comment>
<dbReference type="InterPro" id="IPR014756">
    <property type="entry name" value="Ig_E-set"/>
</dbReference>
<evidence type="ECO:0000256" key="10">
    <source>
        <dbReference type="ARBA" id="ARBA00023303"/>
    </source>
</evidence>
<keyword evidence="6" id="KW-0630">Potassium</keyword>
<evidence type="ECO:0000259" key="12">
    <source>
        <dbReference type="Pfam" id="PF07885"/>
    </source>
</evidence>
<feature type="transmembrane region" description="Helical" evidence="11">
    <location>
        <begin position="124"/>
        <end position="150"/>
    </location>
</feature>
<keyword evidence="15" id="KW-1185">Reference proteome</keyword>
<keyword evidence="5" id="KW-0851">Voltage-gated channel</keyword>
<evidence type="ECO:0000256" key="8">
    <source>
        <dbReference type="ARBA" id="ARBA00023065"/>
    </source>
</evidence>
<dbReference type="SUPFAM" id="SSF81324">
    <property type="entry name" value="Voltage-gated potassium channels"/>
    <property type="match status" value="1"/>
</dbReference>
<dbReference type="RefSeq" id="WP_310101821.1">
    <property type="nucleotide sequence ID" value="NZ_JAVDUU010000004.1"/>
</dbReference>
<dbReference type="SUPFAM" id="SSF81296">
    <property type="entry name" value="E set domains"/>
    <property type="match status" value="1"/>
</dbReference>
<dbReference type="Pfam" id="PF17655">
    <property type="entry name" value="IRK_C"/>
    <property type="match status" value="1"/>
</dbReference>
<evidence type="ECO:0000313" key="15">
    <source>
        <dbReference type="Proteomes" id="UP001247620"/>
    </source>
</evidence>
<keyword evidence="10 14" id="KW-0407">Ion channel</keyword>
<protein>
    <submittedName>
        <fullName evidence="14">Inward rectifier potassium channel</fullName>
    </submittedName>
</protein>
<evidence type="ECO:0000256" key="7">
    <source>
        <dbReference type="ARBA" id="ARBA00022989"/>
    </source>
</evidence>
<evidence type="ECO:0000256" key="9">
    <source>
        <dbReference type="ARBA" id="ARBA00023136"/>
    </source>
</evidence>
<keyword evidence="3" id="KW-0633">Potassium transport</keyword>
<evidence type="ECO:0000256" key="1">
    <source>
        <dbReference type="ARBA" id="ARBA00004141"/>
    </source>
</evidence>
<dbReference type="PRINTS" id="PR01320">
    <property type="entry name" value="KIRCHANNEL"/>
</dbReference>
<dbReference type="InterPro" id="IPR013518">
    <property type="entry name" value="K_chnl_inward-rec_Kir_cyto"/>
</dbReference>
<comment type="caution">
    <text evidence="14">The sequence shown here is derived from an EMBL/GenBank/DDBJ whole genome shotgun (WGS) entry which is preliminary data.</text>
</comment>